<dbReference type="Proteomes" id="UP000317646">
    <property type="component" value="Unassembled WGS sequence"/>
</dbReference>
<keyword evidence="4" id="KW-1185">Reference proteome</keyword>
<dbReference type="Gene3D" id="2.60.120.260">
    <property type="entry name" value="Galactose-binding domain-like"/>
    <property type="match status" value="3"/>
</dbReference>
<dbReference type="InterPro" id="IPR011050">
    <property type="entry name" value="Pectin_lyase_fold/virulence"/>
</dbReference>
<evidence type="ECO:0000259" key="2">
    <source>
        <dbReference type="Pfam" id="PF18962"/>
    </source>
</evidence>
<dbReference type="NCBIfam" id="TIGR04183">
    <property type="entry name" value="Por_Secre_tail"/>
    <property type="match status" value="1"/>
</dbReference>
<dbReference type="OrthoDB" id="901313at2"/>
<dbReference type="Gene3D" id="2.60.40.10">
    <property type="entry name" value="Immunoglobulins"/>
    <property type="match status" value="1"/>
</dbReference>
<accession>A0A502GT56</accession>
<keyword evidence="1" id="KW-0732">Signal</keyword>
<dbReference type="Pfam" id="PF18962">
    <property type="entry name" value="Por_Secre_tail"/>
    <property type="match status" value="1"/>
</dbReference>
<dbReference type="AlphaFoldDB" id="A0A502GT56"/>
<feature type="domain" description="Secretion system C-terminal sorting" evidence="2">
    <location>
        <begin position="1004"/>
        <end position="1076"/>
    </location>
</feature>
<comment type="caution">
    <text evidence="3">The sequence shown here is derived from an EMBL/GenBank/DDBJ whole genome shotgun (WGS) entry which is preliminary data.</text>
</comment>
<reference evidence="3 4" key="1">
    <citation type="journal article" date="2019" name="Environ. Microbiol.">
        <title>Species interactions and distinct microbial communities in high Arctic permafrost affected cryosols are associated with the CH4 and CO2 gas fluxes.</title>
        <authorList>
            <person name="Altshuler I."/>
            <person name="Hamel J."/>
            <person name="Turney S."/>
            <person name="Magnuson E."/>
            <person name="Levesque R."/>
            <person name="Greer C."/>
            <person name="Whyte L.G."/>
        </authorList>
    </citation>
    <scope>NUCLEOTIDE SEQUENCE [LARGE SCALE GENOMIC DNA]</scope>
    <source>
        <strain evidence="3 4">S9.2P</strain>
    </source>
</reference>
<dbReference type="EMBL" id="RCYZ01000005">
    <property type="protein sequence ID" value="TPG65567.1"/>
    <property type="molecule type" value="Genomic_DNA"/>
</dbReference>
<dbReference type="Pfam" id="PF17957">
    <property type="entry name" value="Big_7"/>
    <property type="match status" value="1"/>
</dbReference>
<dbReference type="RefSeq" id="WP_140467578.1">
    <property type="nucleotide sequence ID" value="NZ_RCYZ01000005.1"/>
</dbReference>
<proteinExistence type="predicted"/>
<name>A0A502GT56_9BACT</name>
<organism evidence="3 4">
    <name type="scientific">Hymenobacter nivis</name>
    <dbReference type="NCBI Taxonomy" id="1850093"/>
    <lineage>
        <taxon>Bacteria</taxon>
        <taxon>Pseudomonadati</taxon>
        <taxon>Bacteroidota</taxon>
        <taxon>Cytophagia</taxon>
        <taxon>Cytophagales</taxon>
        <taxon>Hymenobacteraceae</taxon>
        <taxon>Hymenobacter</taxon>
    </lineage>
</organism>
<sequence>MLKIDQSSGAAGHKPAFAACTRAFLVLVAAGAPLVSAQAQAVSYSDPIVITKGGTYTGNYRSTDSGQPAVLVNTNDPVVLDGCNLAGAGNLIQAGQGADLTVRNCRGQGLAPSVDNQAPGRFLDSYRAQRLVVEHNELVQTSGIVVNRWGGTGASGQTLTVRYNRVRNIDGRWRNGGSTRSSFLILNTVQRLAGVDVSYNEVVNAPNQSLVEDNINLYNSSGTASSPLRVHDNFVRGAYPFPATDGQFTGTGLTTDGDAGALDGAAGYIEADHNQFVSTCNAAMNIAAGHDVYYHDNRLVNSGLLPDGSRLTATYAATAVFNYYQQLVSLFFNNRIQNNTIGFVRWGANNPYPDRQDLSPGNCATCTGTVHLPNPVTLATEDNEATLWAQKLQQAGVVLGPLGATAAPTPPVAATGQVANPGFEADGATSTPTGWQTSSDAKASYSEAYAGAHTGSYHGTHYRPSAYEVYTYQVVSGLANGTYAFSAWVKSSGGQAAAQMRASNYGGPMQTADLAATPGGVAAPGWVLLTVPNIAVTNGQCEIGFYSKAGGSQSIYFDDVTLAPQQAGAPNAAPTVALSAATSLTLGQALALSATATDADGTVAKVEFFNGTAKLGEATAAPYQLSWTPSAAGTYALTAVATDNAGASTTSAAVAVAVAPATPAPVGAGTNLVVNPGLEAGGLPVGAPAGWQTATGANTNDNADYTETYPGAHAGLYHGTQYRPDDYEVYTYQTISNLPAGTYTLRAWVKSTGGQPRAEMRASNYGGDMRTANLSTSTSGWTLVQISDISVTSGRAEIGFYSKANGGQWLYFDDVEFVLQPAATPTTGANTVLNPSFDNDLLPRWDPRYWTTRAIGNTRIYASFIEAYPGAHTGLYHGTQYRPEAFEVYTYQTVRNLPAGSYTLRAWVKNTGGQAIAEMRASNYGGSLVSTAAPTTADGQWVQISVPNIAVSNGQCEIGFYSKASGGQSLYYDDVELVLQSAASSAATSAAAAVTSALAASSTLFPNPADGQVTVSTNFEQATAVTLVVTDMQGTPMLRSQQQAAAGDNQFVLDTSRLPSGIYALQIQSSQPTRVERLEVRH</sequence>
<protein>
    <submittedName>
        <fullName evidence="3">T9SS C-terminal target domain-containing protein</fullName>
    </submittedName>
</protein>
<dbReference type="InterPro" id="IPR026444">
    <property type="entry name" value="Secre_tail"/>
</dbReference>
<dbReference type="SUPFAM" id="SSF51126">
    <property type="entry name" value="Pectin lyase-like"/>
    <property type="match status" value="1"/>
</dbReference>
<evidence type="ECO:0000313" key="4">
    <source>
        <dbReference type="Proteomes" id="UP000317646"/>
    </source>
</evidence>
<feature type="chain" id="PRO_5021414751" evidence="1">
    <location>
        <begin position="42"/>
        <end position="1082"/>
    </location>
</feature>
<dbReference type="InterPro" id="IPR035986">
    <property type="entry name" value="PKD_dom_sf"/>
</dbReference>
<feature type="signal peptide" evidence="1">
    <location>
        <begin position="1"/>
        <end position="41"/>
    </location>
</feature>
<evidence type="ECO:0000313" key="3">
    <source>
        <dbReference type="EMBL" id="TPG65567.1"/>
    </source>
</evidence>
<gene>
    <name evidence="3" type="ORF">EAH73_14005</name>
</gene>
<dbReference type="InterPro" id="IPR013783">
    <property type="entry name" value="Ig-like_fold"/>
</dbReference>
<dbReference type="SUPFAM" id="SSF49299">
    <property type="entry name" value="PKD domain"/>
    <property type="match status" value="1"/>
</dbReference>
<evidence type="ECO:0000256" key="1">
    <source>
        <dbReference type="SAM" id="SignalP"/>
    </source>
</evidence>